<dbReference type="AlphaFoldDB" id="A0A7D5UVW4"/>
<dbReference type="InterPro" id="IPR000719">
    <property type="entry name" value="Prot_kinase_dom"/>
</dbReference>
<dbReference type="Pfam" id="PF00069">
    <property type="entry name" value="Pkinase"/>
    <property type="match status" value="1"/>
</dbReference>
<dbReference type="GO" id="GO:0004672">
    <property type="term" value="F:protein kinase activity"/>
    <property type="evidence" value="ECO:0007669"/>
    <property type="project" value="InterPro"/>
</dbReference>
<evidence type="ECO:0000313" key="2">
    <source>
        <dbReference type="EMBL" id="QLI68436.1"/>
    </source>
</evidence>
<dbReference type="PROSITE" id="PS50011">
    <property type="entry name" value="PROTEIN_KINASE_DOM"/>
    <property type="match status" value="1"/>
</dbReference>
<name>A0A7D5UVW4_9HYPO</name>
<gene>
    <name evidence="2" type="ORF">G6M90_00g030500</name>
</gene>
<dbReference type="SUPFAM" id="SSF56112">
    <property type="entry name" value="Protein kinase-like (PK-like)"/>
    <property type="match status" value="1"/>
</dbReference>
<organism evidence="2 3">
    <name type="scientific">Metarhizium brunneum</name>
    <dbReference type="NCBI Taxonomy" id="500148"/>
    <lineage>
        <taxon>Eukaryota</taxon>
        <taxon>Fungi</taxon>
        <taxon>Dikarya</taxon>
        <taxon>Ascomycota</taxon>
        <taxon>Pezizomycotina</taxon>
        <taxon>Sordariomycetes</taxon>
        <taxon>Hypocreomycetidae</taxon>
        <taxon>Hypocreales</taxon>
        <taxon>Clavicipitaceae</taxon>
        <taxon>Metarhizium</taxon>
    </lineage>
</organism>
<dbReference type="Proteomes" id="UP000510686">
    <property type="component" value="Chromosome 2"/>
</dbReference>
<accession>A0A7D5UVW4</accession>
<dbReference type="OrthoDB" id="5121348at2759"/>
<reference evidence="2 3" key="1">
    <citation type="submission" date="2020-07" db="EMBL/GenBank/DDBJ databases">
        <title>Telomere length de novo assembly of all 7 chromosomes of the fungus, Metarhizium brunneum, using a novel assembly pipeline.</title>
        <authorList>
            <person name="Saud z."/>
            <person name="Kortsinoglou A."/>
            <person name="Kouvelis V.N."/>
            <person name="Butt T.M."/>
        </authorList>
    </citation>
    <scope>NUCLEOTIDE SEQUENCE [LARGE SCALE GENOMIC DNA]</scope>
    <source>
        <strain evidence="2 3">4556</strain>
    </source>
</reference>
<dbReference type="RefSeq" id="XP_065986577.1">
    <property type="nucleotide sequence ID" value="XM_066130063.1"/>
</dbReference>
<dbReference type="EMBL" id="CP058933">
    <property type="protein sequence ID" value="QLI68436.1"/>
    <property type="molecule type" value="Genomic_DNA"/>
</dbReference>
<feature type="domain" description="Protein kinase" evidence="1">
    <location>
        <begin position="21"/>
        <end position="242"/>
    </location>
</feature>
<dbReference type="GO" id="GO:0005524">
    <property type="term" value="F:ATP binding"/>
    <property type="evidence" value="ECO:0007669"/>
    <property type="project" value="InterPro"/>
</dbReference>
<protein>
    <recommendedName>
        <fullName evidence="1">Protein kinase domain-containing protein</fullName>
    </recommendedName>
</protein>
<proteinExistence type="predicted"/>
<dbReference type="InterPro" id="IPR011009">
    <property type="entry name" value="Kinase-like_dom_sf"/>
</dbReference>
<evidence type="ECO:0000313" key="3">
    <source>
        <dbReference type="Proteomes" id="UP000510686"/>
    </source>
</evidence>
<dbReference type="KEGG" id="mbrn:26247741"/>
<dbReference type="Gene3D" id="1.10.510.10">
    <property type="entry name" value="Transferase(Phosphotransferase) domain 1"/>
    <property type="match status" value="1"/>
</dbReference>
<sequence>MSNTVNRLQKRHANRIDPLRLVETNRLGRRAMEMVLVKPNSPWDYYSKIYSLKLGENEPVIVAERKGGPSFDLVSVHPCQDLSQSQLELLRSIQHANFVTVHEVYNEQDKWYIVMEHMTRSLQEAVGNPFLDSSKLAAIIGQIVTALGYLEDKGLRFGSLTCSDVLLHPSRQHHCTQSDSKDDIRRLGNVMMELMDGYVKDGANIGIDNPERWSPEALHFLGATTSASSAKELLQVCILPFS</sequence>
<dbReference type="GeneID" id="26247741"/>
<evidence type="ECO:0000259" key="1">
    <source>
        <dbReference type="PROSITE" id="PS50011"/>
    </source>
</evidence>
<keyword evidence="3" id="KW-1185">Reference proteome</keyword>